<keyword evidence="3" id="KW-1185">Reference proteome</keyword>
<keyword evidence="1" id="KW-0472">Membrane</keyword>
<evidence type="ECO:0000256" key="1">
    <source>
        <dbReference type="SAM" id="Phobius"/>
    </source>
</evidence>
<name>A0A2P1GMW2_9NIDO</name>
<keyword evidence="1" id="KW-1133">Transmembrane helix</keyword>
<keyword evidence="1" id="KW-0812">Transmembrane</keyword>
<dbReference type="RefSeq" id="YP_009755876.1">
    <property type="nucleotide sequence ID" value="NC_046961.1"/>
</dbReference>
<evidence type="ECO:0000313" key="2">
    <source>
        <dbReference type="EMBL" id="AVM87335.1"/>
    </source>
</evidence>
<accession>A0A2P1GMW2</accession>
<dbReference type="GeneID" id="54124754"/>
<reference evidence="2" key="1">
    <citation type="journal article" date="2018" name="Nature">
        <title>The evolutionary history of vertebrate RNA viruses.</title>
        <authorList>
            <person name="Shi M."/>
            <person name="Lin X.D."/>
            <person name="Chen X."/>
            <person name="Tian J.H."/>
            <person name="Chen L.J."/>
            <person name="Li K."/>
            <person name="Wang W."/>
            <person name="Eden J.S."/>
            <person name="Shen J.J."/>
            <person name="Liu L."/>
            <person name="Holmes E.C."/>
            <person name="Zhang Y.Z."/>
        </authorList>
    </citation>
    <scope>NUCLEOTIDE SEQUENCE [LARGE SCALE GENOMIC DNA]</scope>
    <source>
        <strain evidence="2">WHWGC150683</strain>
    </source>
</reference>
<protein>
    <submittedName>
        <fullName evidence="2">Putative glycoprotein</fullName>
    </submittedName>
</protein>
<sequence length="766" mass="87337">MDFLYLFLALACACTVFRSSSCWRLSSEGHQCNQFHLVREDHVDLHLGSVSISSKVEENIEHDILCTDDASLHSIPTITPVVSCSDIDHLESAFNNIDRGGFYVPYCKPYYTFTQGGITYKKLACNCDIYPFVVVDPGHELKGSEILYQQKSIMPYMPGSHLLSKQKFLHPYMCGGINRPNFDKTHNGTWFGGTLGIGQFCPGPGYLNRQCRYMTKYRSEEAQVIFDNGVVTPGVNVTVIHYNQTVRNNKNLQTAFNLFYNNRFLMFHVALHTGYKVILGKVFECTSVSYVYEQRVACLSNHLLVLCFPTCRVANHILLADRIVHIGTCSGRAKINLADGLRIEAYKSPLPPPQFKRTSSGAIISALLFSGLILSLSFHIRFLVIFLFGTQCYAIREHYFHTVKDEACVARHHTEPIMIVLYENLCHIVSNDHFNVINLTTPLESGCHLFCEKHTSLELGENLHIHNMSVYNGTHYNSMYKIRACDANELDHTNTSLYSFHANKAMYHTWNNTYCYVNVTQYSPICYLNNFNISIPFNGTQVTTVSRSLRYETLLTDPPDVYSVSHQEHLSQHLFKRFIDQSWTDLDAFVSSHSAFILASIYTSPLWQQIHGYKFLRYYLVNETLILGFCKSLPRLQVVVNTLCHEGYLLVCHSVCTRSHVNGSLANIVQGAFYNTTVYCNTTSTETLNITITPLEGVVVEEYISSRIWTDAFNIWMLSLTSSLLSAWLLITLIMAIIIFLPGLFKVIRALRSLFTIKRTRFDKWK</sequence>
<organism evidence="2">
    <name type="scientific">Chinese broad-headed pond turtle arterivirus</name>
    <dbReference type="NCBI Taxonomy" id="2116345"/>
    <lineage>
        <taxon>Viruses</taxon>
        <taxon>Riboviria</taxon>
        <taxon>Orthornavirae</taxon>
        <taxon>Pisuviricota</taxon>
        <taxon>Pisoniviricetes</taxon>
        <taxon>Nidovirales</taxon>
        <taxon>Arnidovirineae</taxon>
        <taxon>Cremegaviridae</taxon>
        <taxon>Rodepovirinae</taxon>
        <taxon>Pontunivirus</taxon>
        <taxon>Pontunivirus mauremydis</taxon>
        <taxon>Chinturpovirus 1</taxon>
    </lineage>
</organism>
<proteinExistence type="predicted"/>
<evidence type="ECO:0000313" key="3">
    <source>
        <dbReference type="Proteomes" id="UP000500692"/>
    </source>
</evidence>
<dbReference type="KEGG" id="vg:54124754"/>
<feature type="transmembrane region" description="Helical" evidence="1">
    <location>
        <begin position="724"/>
        <end position="745"/>
    </location>
</feature>
<dbReference type="Proteomes" id="UP000500692">
    <property type="component" value="Genome"/>
</dbReference>
<dbReference type="EMBL" id="MG600025">
    <property type="protein sequence ID" value="AVM87335.1"/>
    <property type="molecule type" value="Genomic_RNA"/>
</dbReference>